<evidence type="ECO:0000256" key="10">
    <source>
        <dbReference type="SAM" id="SignalP"/>
    </source>
</evidence>
<feature type="compositionally biased region" description="Low complexity" evidence="8">
    <location>
        <begin position="449"/>
        <end position="459"/>
    </location>
</feature>
<reference evidence="13 14" key="1">
    <citation type="submission" date="2021-02" db="EMBL/GenBank/DDBJ databases">
        <title>Safari Cat Assemblies.</title>
        <authorList>
            <person name="Bredemeyer K.R."/>
            <person name="Murphy W.J."/>
        </authorList>
    </citation>
    <scope>NUCLEOTIDE SEQUENCE [LARGE SCALE GENOMIC DNA]</scope>
</reference>
<reference evidence="13" key="2">
    <citation type="submission" date="2025-08" db="UniProtKB">
        <authorList>
            <consortium name="Ensembl"/>
        </authorList>
    </citation>
    <scope>IDENTIFICATION</scope>
    <source>
        <strain evidence="13">breed Abyssinian</strain>
    </source>
</reference>
<dbReference type="Pfam" id="PF10577">
    <property type="entry name" value="FAM171A1-2-B_N"/>
    <property type="match status" value="2"/>
</dbReference>
<dbReference type="InterPro" id="IPR018890">
    <property type="entry name" value="FAM171"/>
</dbReference>
<evidence type="ECO:0000256" key="5">
    <source>
        <dbReference type="ARBA" id="ARBA00022989"/>
    </source>
</evidence>
<accession>A0ABI7ZLV9</accession>
<proteinExistence type="inferred from homology"/>
<feature type="region of interest" description="Disordered" evidence="8">
    <location>
        <begin position="445"/>
        <end position="524"/>
    </location>
</feature>
<dbReference type="Proteomes" id="UP000823872">
    <property type="component" value="Chromosome E1"/>
</dbReference>
<keyword evidence="5 9" id="KW-1133">Transmembrane helix</keyword>
<dbReference type="Ensembl" id="ENSFCTT00005066646.1">
    <property type="protein sequence ID" value="ENSFCTP00005048042.1"/>
    <property type="gene ID" value="ENSFCTG00005023328.1"/>
</dbReference>
<reference evidence="13" key="3">
    <citation type="submission" date="2025-09" db="UniProtKB">
        <authorList>
            <consortium name="Ensembl"/>
        </authorList>
    </citation>
    <scope>IDENTIFICATION</scope>
    <source>
        <strain evidence="13">breed Abyssinian</strain>
    </source>
</reference>
<feature type="region of interest" description="Disordered" evidence="8">
    <location>
        <begin position="702"/>
        <end position="861"/>
    </location>
</feature>
<name>A0ABI7ZLV9_FELCA</name>
<feature type="compositionally biased region" description="Pro residues" evidence="8">
    <location>
        <begin position="742"/>
        <end position="757"/>
    </location>
</feature>
<feature type="domain" description="FAM171 N-terminal" evidence="11">
    <location>
        <begin position="41"/>
        <end position="200"/>
    </location>
</feature>
<feature type="domain" description="FAM171 C-terminal" evidence="12">
    <location>
        <begin position="410"/>
        <end position="859"/>
    </location>
</feature>
<evidence type="ECO:0000256" key="1">
    <source>
        <dbReference type="ARBA" id="ARBA00004479"/>
    </source>
</evidence>
<keyword evidence="7" id="KW-0325">Glycoprotein</keyword>
<evidence type="ECO:0000256" key="4">
    <source>
        <dbReference type="ARBA" id="ARBA00022729"/>
    </source>
</evidence>
<feature type="compositionally biased region" description="Basic and acidic residues" evidence="8">
    <location>
        <begin position="840"/>
        <end position="854"/>
    </location>
</feature>
<evidence type="ECO:0000256" key="3">
    <source>
        <dbReference type="ARBA" id="ARBA00022692"/>
    </source>
</evidence>
<dbReference type="GeneTree" id="ENSGT00950000183184"/>
<keyword evidence="4 10" id="KW-0732">Signal</keyword>
<feature type="region of interest" description="Disordered" evidence="8">
    <location>
        <begin position="581"/>
        <end position="639"/>
    </location>
</feature>
<dbReference type="InterPro" id="IPR048530">
    <property type="entry name" value="FAM171_N"/>
</dbReference>
<dbReference type="PANTHER" id="PTHR31626:SF3">
    <property type="entry name" value="PROTEIN FAM171A2"/>
    <property type="match status" value="1"/>
</dbReference>
<evidence type="ECO:0000313" key="14">
    <source>
        <dbReference type="Proteomes" id="UP000823872"/>
    </source>
</evidence>
<comment type="subcellular location">
    <subcellularLocation>
        <location evidence="1">Membrane</location>
        <topology evidence="1">Single-pass type I membrane protein</topology>
    </subcellularLocation>
</comment>
<evidence type="ECO:0000259" key="11">
    <source>
        <dbReference type="Pfam" id="PF10577"/>
    </source>
</evidence>
<feature type="compositionally biased region" description="Acidic residues" evidence="8">
    <location>
        <begin position="828"/>
        <end position="839"/>
    </location>
</feature>
<feature type="compositionally biased region" description="Gly residues" evidence="8">
    <location>
        <begin position="619"/>
        <end position="637"/>
    </location>
</feature>
<feature type="region of interest" description="Disordered" evidence="8">
    <location>
        <begin position="408"/>
        <end position="432"/>
    </location>
</feature>
<evidence type="ECO:0000259" key="12">
    <source>
        <dbReference type="Pfam" id="PF20771"/>
    </source>
</evidence>
<organism evidence="13 14">
    <name type="scientific">Felis catus</name>
    <name type="common">Cat</name>
    <name type="synonym">Felis silvestris catus</name>
    <dbReference type="NCBI Taxonomy" id="9685"/>
    <lineage>
        <taxon>Eukaryota</taxon>
        <taxon>Metazoa</taxon>
        <taxon>Chordata</taxon>
        <taxon>Craniata</taxon>
        <taxon>Vertebrata</taxon>
        <taxon>Euteleostomi</taxon>
        <taxon>Mammalia</taxon>
        <taxon>Eutheria</taxon>
        <taxon>Laurasiatheria</taxon>
        <taxon>Carnivora</taxon>
        <taxon>Feliformia</taxon>
        <taxon>Felidae</taxon>
        <taxon>Felinae</taxon>
        <taxon>Felis</taxon>
    </lineage>
</organism>
<feature type="signal peptide" evidence="10">
    <location>
        <begin position="1"/>
        <end position="29"/>
    </location>
</feature>
<feature type="compositionally biased region" description="Pro residues" evidence="8">
    <location>
        <begin position="590"/>
        <end position="610"/>
    </location>
</feature>
<comment type="similarity">
    <text evidence="2">Belongs to the FAM171 family.</text>
</comment>
<dbReference type="InterPro" id="IPR049175">
    <property type="entry name" value="FAM171_C"/>
</dbReference>
<keyword evidence="14" id="KW-1185">Reference proteome</keyword>
<dbReference type="PANTHER" id="PTHR31626">
    <property type="entry name" value="SUSHI DOMAIN-CONTAINING PROTEIN"/>
    <property type="match status" value="1"/>
</dbReference>
<evidence type="ECO:0008006" key="15">
    <source>
        <dbReference type="Google" id="ProtNLM"/>
    </source>
</evidence>
<feature type="compositionally biased region" description="Polar residues" evidence="8">
    <location>
        <begin position="767"/>
        <end position="785"/>
    </location>
</feature>
<dbReference type="Pfam" id="PF20771">
    <property type="entry name" value="FAM171A1-2-B_C"/>
    <property type="match status" value="1"/>
</dbReference>
<protein>
    <recommendedName>
        <fullName evidence="15">Family with sequence similarity 171 member A2</fullName>
    </recommendedName>
</protein>
<evidence type="ECO:0000256" key="2">
    <source>
        <dbReference type="ARBA" id="ARBA00006818"/>
    </source>
</evidence>
<feature type="compositionally biased region" description="Gly residues" evidence="8">
    <location>
        <begin position="460"/>
        <end position="469"/>
    </location>
</feature>
<keyword evidence="6 9" id="KW-0472">Membrane</keyword>
<feature type="domain" description="FAM171 N-terminal" evidence="11">
    <location>
        <begin position="227"/>
        <end position="323"/>
    </location>
</feature>
<feature type="transmembrane region" description="Helical" evidence="9">
    <location>
        <begin position="344"/>
        <end position="368"/>
    </location>
</feature>
<gene>
    <name evidence="13" type="primary">FAM171A2</name>
</gene>
<feature type="compositionally biased region" description="Basic and acidic residues" evidence="8">
    <location>
        <begin position="719"/>
        <end position="739"/>
    </location>
</feature>
<evidence type="ECO:0000256" key="7">
    <source>
        <dbReference type="ARBA" id="ARBA00023180"/>
    </source>
</evidence>
<feature type="region of interest" description="Disordered" evidence="8">
    <location>
        <begin position="378"/>
        <end position="397"/>
    </location>
</feature>
<evidence type="ECO:0000256" key="9">
    <source>
        <dbReference type="SAM" id="Phobius"/>
    </source>
</evidence>
<evidence type="ECO:0000256" key="8">
    <source>
        <dbReference type="SAM" id="MobiDB-lite"/>
    </source>
</evidence>
<feature type="chain" id="PRO_5047118865" description="Family with sequence similarity 171 member A2" evidence="10">
    <location>
        <begin position="30"/>
        <end position="861"/>
    </location>
</feature>
<evidence type="ECO:0000256" key="6">
    <source>
        <dbReference type="ARBA" id="ARBA00023136"/>
    </source>
</evidence>
<sequence length="861" mass="91023">MPPPSGPSVLARLLPLLGLLLGGASRAPGKSPPEPPSPQEILIKVQVYVSGELVPLARASVDVFGNRMLLAAGTTDSEGVAILPLSYRLGTWVLVTAARPGFLTNSVPWRVDKLPLYASVSLYLLPERPATLILYEDLVHILLGSPGARSQPWVQFQRRAARLPVSSTYSQLWASLTPASTQQEMRAFPAFLGTEASSSGMLGVSMEGMSSSHQDSPLSPCVSFPHPGNGSWLELMPLAAVSVHLLTGNGTEVPLSGPIHLSLPVPSEPRALTAGTSIPAWRFDPKSGLWVRNGTGVIRKEGRQLYWTFISPQLGYWAAAMASPTTGLVTITSGIQDIGTYHTIFLLTILAALALLVLILLCLLIYYCRRRCLKPRQQHRKLQLSGPSDGNKRDQATSMSQLHLICGGPLEPASSGDPEAPPPGPLHSAFSSSRDLAASRDDFFRAKPRSASRPAAEPGGARGGEGAGLKGARSVEGPGGLEPGLEEYRRGGSATPAFLQEPPSPPPPFEHYLGHKGAAESKPPDFLLSQSVDQLARPPSLSQAGQLIFCGSIDHLKDSVYRNVMPTLVIPAHYVRLGGEAGAAGAGDEPAPPEGTGPGPARPFPAPDPQRPLMQGHSSAGGEGGGGGGGEGWGGGRSAPVSGSVTIPVLFNESTMAQLNGELQALTEKKLLELGVKPHPRAWFVSLDGRSNSQVRHSYIDLQAGGGGRSTDASLDSGVDVHEARPARRRPLREERERTPSAAPPPPPPPPPPPAPPRLALSEDTEPSSSESRTGLCSPEDNSLTPLLDEVAAPEGRAATVPRGRGRSRGDSSRSSASELRRDSLTSPEDELGAEVGDEAGDKKSPWQRREERPLMVFNVK</sequence>
<evidence type="ECO:0000313" key="13">
    <source>
        <dbReference type="Ensembl" id="ENSFCTP00005048042.1"/>
    </source>
</evidence>
<keyword evidence="3 9" id="KW-0812">Transmembrane</keyword>